<reference evidence="6 7" key="2">
    <citation type="journal article" date="2012" name="PLoS ONE">
        <title>An ancient pathway combining carbon dioxide fixation with the generation and utilization of a sodium ion gradient for ATP synthesis.</title>
        <authorList>
            <person name="Poehlein A."/>
            <person name="Schmidt S."/>
            <person name="Kaster A.K."/>
            <person name="Goenrich M."/>
            <person name="Vollmers J."/>
            <person name="Thurmer A."/>
            <person name="Bertsch J."/>
            <person name="Schuchmann K."/>
            <person name="Voigt B."/>
            <person name="Hecker M."/>
            <person name="Daniel R."/>
            <person name="Thauer R.K."/>
            <person name="Gottschalk G."/>
            <person name="Muller V."/>
        </authorList>
    </citation>
    <scope>NUCLEOTIDE SEQUENCE [LARGE SCALE GENOMIC DNA]</scope>
    <source>
        <strain evidence="7">ATCC 29683 / DSM 1030 / JCM 2381 / KCTC 1655 / WB1</strain>
    </source>
</reference>
<sequence length="518" mass="58542">MMFGELILNNENKRTTTTNSVLTIDCGTRGIRGIIFDDLGNELEKCEQLFKGYYSNQFQWKEAPPAMFWNALIEVVQMLKQKNPILFQTIKGMTVSCQRDVITVVDEQGVPLRDFISWLDRRELAEALSYPLPYTLLFKAIGFSDFAKSFSKTAHVNWIKVHEPQIWEKTSKVIFLSTFFLIKLTGKIADSRSDTAGHLPFDTKKKEWCGRYGVKTQILQVEPEKYYELTDSCEIIGQLTPDAAQLMGLPEGLPIVASGTDKGCETVGVGALTPEIASVSLGTQSTVEISTKKYVELYPFYPSFAAVENDAYNPEVTIYHGFWMVDWYINEFLDHLQTDAIHPYLEQILTETTAGADGLIHQPYWGREAFRPEAKGSFIGFSEGHTKKHIYRAIIEGLGYALLEGLELIERKTKIPIQAVGLSGGGSRSNGVAQIMADIFNRPVYRVQTFETTGLGAAMATFVGLGRYQTIEEASQAMIRKAQVFEPNPENVMKYTGIYNKIYKLLYRRVKPLYQLYE</sequence>
<accession>H6LDL8</accession>
<dbReference type="HOGENOM" id="CLU_009281_3_4_9"/>
<evidence type="ECO:0000259" key="5">
    <source>
        <dbReference type="Pfam" id="PF02782"/>
    </source>
</evidence>
<dbReference type="InterPro" id="IPR018484">
    <property type="entry name" value="FGGY_N"/>
</dbReference>
<dbReference type="InterPro" id="IPR000577">
    <property type="entry name" value="Carb_kinase_FGGY"/>
</dbReference>
<keyword evidence="2 6" id="KW-0808">Transferase</keyword>
<dbReference type="InterPro" id="IPR018485">
    <property type="entry name" value="FGGY_C"/>
</dbReference>
<dbReference type="InterPro" id="IPR043129">
    <property type="entry name" value="ATPase_NBD"/>
</dbReference>
<dbReference type="KEGG" id="awo:Awo_c24250"/>
<keyword evidence="3 6" id="KW-0418">Kinase</keyword>
<reference evidence="7" key="1">
    <citation type="submission" date="2011-07" db="EMBL/GenBank/DDBJ databases">
        <title>Complete genome sequence of Acetobacterium woodii.</title>
        <authorList>
            <person name="Poehlein A."/>
            <person name="Schmidt S."/>
            <person name="Kaster A.-K."/>
            <person name="Goenrich M."/>
            <person name="Vollmers J."/>
            <person name="Thuermer A."/>
            <person name="Gottschalk G."/>
            <person name="Thauer R.K."/>
            <person name="Daniel R."/>
            <person name="Mueller V."/>
        </authorList>
    </citation>
    <scope>NUCLEOTIDE SEQUENCE [LARGE SCALE GENOMIC DNA]</scope>
    <source>
        <strain evidence="7">ATCC 29683 / DSM 1030 / JCM 2381 / KCTC 1655 / WB1</strain>
    </source>
</reference>
<comment type="similarity">
    <text evidence="1">Belongs to the FGGY kinase family.</text>
</comment>
<dbReference type="Gene3D" id="3.30.420.40">
    <property type="match status" value="2"/>
</dbReference>
<dbReference type="STRING" id="931626.Awo_c24250"/>
<evidence type="ECO:0000256" key="2">
    <source>
        <dbReference type="ARBA" id="ARBA00022679"/>
    </source>
</evidence>
<dbReference type="GO" id="GO:0004856">
    <property type="term" value="F:D-xylulokinase activity"/>
    <property type="evidence" value="ECO:0007669"/>
    <property type="project" value="UniProtKB-EC"/>
</dbReference>
<gene>
    <name evidence="6" type="primary">xylB4</name>
    <name evidence="6" type="ordered locus">Awo_c24250</name>
</gene>
<dbReference type="EC" id="2.7.1.17" evidence="6"/>
<dbReference type="CDD" id="cd07779">
    <property type="entry name" value="ASKHA_NBD_FGGY_YgcE-like"/>
    <property type="match status" value="1"/>
</dbReference>
<dbReference type="Pfam" id="PF00370">
    <property type="entry name" value="FGGY_N"/>
    <property type="match status" value="1"/>
</dbReference>
<dbReference type="SUPFAM" id="SSF53067">
    <property type="entry name" value="Actin-like ATPase domain"/>
    <property type="match status" value="2"/>
</dbReference>
<evidence type="ECO:0000256" key="3">
    <source>
        <dbReference type="ARBA" id="ARBA00022777"/>
    </source>
</evidence>
<dbReference type="Pfam" id="PF02782">
    <property type="entry name" value="FGGY_C"/>
    <property type="match status" value="1"/>
</dbReference>
<dbReference type="PANTHER" id="PTHR43095">
    <property type="entry name" value="SUGAR KINASE"/>
    <property type="match status" value="1"/>
</dbReference>
<dbReference type="EMBL" id="CP002987">
    <property type="protein sequence ID" value="AFA49182.1"/>
    <property type="molecule type" value="Genomic_DNA"/>
</dbReference>
<name>H6LDL8_ACEWD</name>
<feature type="domain" description="Carbohydrate kinase FGGY C-terminal" evidence="5">
    <location>
        <begin position="278"/>
        <end position="463"/>
    </location>
</feature>
<dbReference type="InterPro" id="IPR050406">
    <property type="entry name" value="FGGY_Carb_Kinase"/>
</dbReference>
<proteinExistence type="inferred from homology"/>
<evidence type="ECO:0000259" key="4">
    <source>
        <dbReference type="Pfam" id="PF00370"/>
    </source>
</evidence>
<dbReference type="AlphaFoldDB" id="H6LDL8"/>
<protein>
    <submittedName>
        <fullName evidence="6">Xylose kinase XylB4</fullName>
        <ecNumber evidence="6">2.7.1.17</ecNumber>
    </submittedName>
</protein>
<feature type="domain" description="Carbohydrate kinase FGGY N-terminal" evidence="4">
    <location>
        <begin position="21"/>
        <end position="265"/>
    </location>
</feature>
<dbReference type="eggNOG" id="COG1070">
    <property type="taxonomic scope" value="Bacteria"/>
</dbReference>
<evidence type="ECO:0000313" key="7">
    <source>
        <dbReference type="Proteomes" id="UP000007177"/>
    </source>
</evidence>
<dbReference type="PIRSF" id="PIRSF000538">
    <property type="entry name" value="GlpK"/>
    <property type="match status" value="1"/>
</dbReference>
<evidence type="ECO:0000313" key="6">
    <source>
        <dbReference type="EMBL" id="AFA49182.1"/>
    </source>
</evidence>
<organism evidence="6 7">
    <name type="scientific">Acetobacterium woodii (strain ATCC 29683 / DSM 1030 / JCM 2381 / KCTC 1655 / WB1)</name>
    <dbReference type="NCBI Taxonomy" id="931626"/>
    <lineage>
        <taxon>Bacteria</taxon>
        <taxon>Bacillati</taxon>
        <taxon>Bacillota</taxon>
        <taxon>Clostridia</taxon>
        <taxon>Eubacteriales</taxon>
        <taxon>Eubacteriaceae</taxon>
        <taxon>Acetobacterium</taxon>
    </lineage>
</organism>
<keyword evidence="7" id="KW-1185">Reference proteome</keyword>
<dbReference type="PANTHER" id="PTHR43095:SF5">
    <property type="entry name" value="XYLULOSE KINASE"/>
    <property type="match status" value="1"/>
</dbReference>
<evidence type="ECO:0000256" key="1">
    <source>
        <dbReference type="ARBA" id="ARBA00009156"/>
    </source>
</evidence>
<dbReference type="Proteomes" id="UP000007177">
    <property type="component" value="Chromosome"/>
</dbReference>